<organism evidence="1">
    <name type="scientific">Mimivirus LCMiAC02</name>
    <dbReference type="NCBI Taxonomy" id="2506609"/>
    <lineage>
        <taxon>Viruses</taxon>
        <taxon>Varidnaviria</taxon>
        <taxon>Bamfordvirae</taxon>
        <taxon>Nucleocytoviricota</taxon>
        <taxon>Megaviricetes</taxon>
        <taxon>Imitervirales</taxon>
        <taxon>Mimiviridae</taxon>
        <taxon>Klosneuvirinae</taxon>
    </lineage>
</organism>
<dbReference type="EMBL" id="MK500420">
    <property type="protein sequence ID" value="QBK89420.1"/>
    <property type="molecule type" value="Genomic_DNA"/>
</dbReference>
<proteinExistence type="predicted"/>
<sequence>MSENKWRSIGLKCNMFEMIDEEDFNNVKTFKTLGPDFRCLYFRSNKISTIKEAVNASIDFFDENFGKEKNLKIKQARVFNIKVTQMEYPYIDWNEENEFLKITFFFGKIETFKECIVTCKF</sequence>
<accession>A0A4P6VMK8</accession>
<evidence type="ECO:0000313" key="1">
    <source>
        <dbReference type="EMBL" id="QBK89420.1"/>
    </source>
</evidence>
<protein>
    <submittedName>
        <fullName evidence="1">Uncharacterized protein</fullName>
    </submittedName>
</protein>
<reference evidence="1" key="1">
    <citation type="journal article" date="2019" name="MBio">
        <title>Virus Genomes from Deep Sea Sediments Expand the Ocean Megavirome and Support Independent Origins of Viral Gigantism.</title>
        <authorList>
            <person name="Backstrom D."/>
            <person name="Yutin N."/>
            <person name="Jorgensen S.L."/>
            <person name="Dharamshi J."/>
            <person name="Homa F."/>
            <person name="Zaremba-Niedwiedzka K."/>
            <person name="Spang A."/>
            <person name="Wolf Y.I."/>
            <person name="Koonin E.V."/>
            <person name="Ettema T.J."/>
        </authorList>
    </citation>
    <scope>NUCLEOTIDE SEQUENCE</scope>
</reference>
<name>A0A4P6VMK8_9VIRU</name>
<gene>
    <name evidence="1" type="ORF">LCMiAC02_05150</name>
</gene>